<sequence>MTAKVETQSGLARLTSDAWENVTSGHGTLRDRRTQNRVRAVPTSLDRQRWEDLYFGDDMAAKIVDLPIEDMVREWITISVDAGDAESDSEAEGERGGEAKENAEIADDMLQFLGDLKAKRSIVEAMTWAKVFGGGMILIGVDDGGELFEPLNPDGIRSFDGLTVYDRWEVELFRTYETDDKFGEPEVYRIVSNSASRGGAVQPERLVHETRMIRFNGIMTNRRRQRRNDGWDDSVFIRIEQVLGDFGISWASTAILLSDFSQAVFKMKGLADAVASSEGNLVLERMLIMDTCRSTVRAVPIDADDEDFERHATPVTGLSDLLEKFMLRLSAAARMPVTLLFGQSAAGMSATGEGDQKLWDQRVSAMQETDLRDGIERIVEVAFLAPNGPTSGTEPEGWSVGFNPLDHPTEKEQAENRLITAKSDDIYISNRTLDPDEVRESRFGGETYSTDTSLNERDAPDPETDAIEKAAAELAAKLNAPPVVPSVPPPEPDANADAVDRDDRIEKRGRKYTVLSSDGKVLGEHDTHEAAAKQLRAIEINKET</sequence>
<name>A0A0F9ICL3_9ZZZZ</name>
<feature type="region of interest" description="Disordered" evidence="1">
    <location>
        <begin position="440"/>
        <end position="461"/>
    </location>
</feature>
<dbReference type="NCBIfam" id="TIGR01555">
    <property type="entry name" value="phge_rel_HI1409"/>
    <property type="match status" value="1"/>
</dbReference>
<feature type="compositionally biased region" description="Pro residues" evidence="1">
    <location>
        <begin position="482"/>
        <end position="492"/>
    </location>
</feature>
<organism evidence="3">
    <name type="scientific">marine sediment metagenome</name>
    <dbReference type="NCBI Taxonomy" id="412755"/>
    <lineage>
        <taxon>unclassified sequences</taxon>
        <taxon>metagenomes</taxon>
        <taxon>ecological metagenomes</taxon>
    </lineage>
</organism>
<reference evidence="3" key="1">
    <citation type="journal article" date="2015" name="Nature">
        <title>Complex archaea that bridge the gap between prokaryotes and eukaryotes.</title>
        <authorList>
            <person name="Spang A."/>
            <person name="Saw J.H."/>
            <person name="Jorgensen S.L."/>
            <person name="Zaremba-Niedzwiedzka K."/>
            <person name="Martijn J."/>
            <person name="Lind A.E."/>
            <person name="van Eijk R."/>
            <person name="Schleper C."/>
            <person name="Guy L."/>
            <person name="Ettema T.J."/>
        </authorList>
    </citation>
    <scope>NUCLEOTIDE SEQUENCE</scope>
</reference>
<evidence type="ECO:0000313" key="3">
    <source>
        <dbReference type="EMBL" id="KKM25202.1"/>
    </source>
</evidence>
<feature type="domain" description="Anti-CBASS protein Acb1-like N-terminal" evidence="2">
    <location>
        <begin position="51"/>
        <end position="425"/>
    </location>
</feature>
<dbReference type="AlphaFoldDB" id="A0A0F9ICL3"/>
<dbReference type="InterPro" id="IPR024459">
    <property type="entry name" value="Acb1-like_N"/>
</dbReference>
<dbReference type="Pfam" id="PF06381">
    <property type="entry name" value="Phage_portal_3"/>
    <property type="match status" value="1"/>
</dbReference>
<accession>A0A0F9ICL3</accession>
<evidence type="ECO:0000259" key="2">
    <source>
        <dbReference type="Pfam" id="PF06381"/>
    </source>
</evidence>
<proteinExistence type="predicted"/>
<protein>
    <recommendedName>
        <fullName evidence="2">Anti-CBASS protein Acb1-like N-terminal domain-containing protein</fullName>
    </recommendedName>
</protein>
<dbReference type="EMBL" id="LAZR01012764">
    <property type="protein sequence ID" value="KKM25202.1"/>
    <property type="molecule type" value="Genomic_DNA"/>
</dbReference>
<gene>
    <name evidence="3" type="ORF">LCGC14_1597350</name>
</gene>
<dbReference type="InterPro" id="IPR006445">
    <property type="entry name" value="Phage-assoc_HI1409"/>
</dbReference>
<comment type="caution">
    <text evidence="3">The sequence shown here is derived from an EMBL/GenBank/DDBJ whole genome shotgun (WGS) entry which is preliminary data.</text>
</comment>
<evidence type="ECO:0000256" key="1">
    <source>
        <dbReference type="SAM" id="MobiDB-lite"/>
    </source>
</evidence>
<feature type="region of interest" description="Disordered" evidence="1">
    <location>
        <begin position="481"/>
        <end position="507"/>
    </location>
</feature>